<evidence type="ECO:0000313" key="12">
    <source>
        <dbReference type="Proteomes" id="UP001152795"/>
    </source>
</evidence>
<dbReference type="PROSITE" id="PS50262">
    <property type="entry name" value="G_PROTEIN_RECEP_F1_2"/>
    <property type="match status" value="1"/>
</dbReference>
<keyword evidence="9 10" id="KW-0807">Transducer</keyword>
<comment type="similarity">
    <text evidence="10">Belongs to the G-protein coupled receptor 1 family.</text>
</comment>
<evidence type="ECO:0000256" key="2">
    <source>
        <dbReference type="ARBA" id="ARBA00022475"/>
    </source>
</evidence>
<dbReference type="GO" id="GO:0071880">
    <property type="term" value="P:adenylate cyclase-activating adrenergic receptor signaling pathway"/>
    <property type="evidence" value="ECO:0007669"/>
    <property type="project" value="TreeGrafter"/>
</dbReference>
<dbReference type="GO" id="GO:0043410">
    <property type="term" value="P:positive regulation of MAPK cascade"/>
    <property type="evidence" value="ECO:0007669"/>
    <property type="project" value="TreeGrafter"/>
</dbReference>
<keyword evidence="12" id="KW-1185">Reference proteome</keyword>
<evidence type="ECO:0000256" key="9">
    <source>
        <dbReference type="ARBA" id="ARBA00023224"/>
    </source>
</evidence>
<evidence type="ECO:0000256" key="5">
    <source>
        <dbReference type="ARBA" id="ARBA00023040"/>
    </source>
</evidence>
<dbReference type="PANTHER" id="PTHR24248">
    <property type="entry name" value="ADRENERGIC RECEPTOR-RELATED G-PROTEIN COUPLED RECEPTOR"/>
    <property type="match status" value="1"/>
</dbReference>
<protein>
    <submittedName>
        <fullName evidence="11">Alpha-1A adrenergic receptor</fullName>
    </submittedName>
</protein>
<dbReference type="CDD" id="cd00637">
    <property type="entry name" value="7tm_classA_rhodopsin-like"/>
    <property type="match status" value="1"/>
</dbReference>
<keyword evidence="2" id="KW-1003">Cell membrane</keyword>
<proteinExistence type="inferred from homology"/>
<dbReference type="GO" id="GO:0005886">
    <property type="term" value="C:plasma membrane"/>
    <property type="evidence" value="ECO:0007669"/>
    <property type="project" value="UniProtKB-SubCell"/>
</dbReference>
<keyword evidence="3 10" id="KW-0812">Transmembrane</keyword>
<keyword evidence="6" id="KW-0472">Membrane</keyword>
<sequence length="178" mass="19817">MSGTNATADYLPPSGFFIGLILFICLCIIVGIIGNVGVIAYNIFMNHSKTPTTYFVVNLAISDVIVCLTFFPPWLAKYISILADVESNFKLICEIGTTSSLTSVALSLANLLAITADRCMFITKPLRYPKIMTWKKTHILLLVIWICAILNAIFVYFNIEEIPELTLSCRIKNAQQQL</sequence>
<evidence type="ECO:0000256" key="4">
    <source>
        <dbReference type="ARBA" id="ARBA00022989"/>
    </source>
</evidence>
<evidence type="ECO:0000256" key="10">
    <source>
        <dbReference type="RuleBase" id="RU000688"/>
    </source>
</evidence>
<dbReference type="Pfam" id="PF00001">
    <property type="entry name" value="7tm_1"/>
    <property type="match status" value="1"/>
</dbReference>
<dbReference type="OrthoDB" id="5963071at2759"/>
<evidence type="ECO:0000256" key="1">
    <source>
        <dbReference type="ARBA" id="ARBA00004651"/>
    </source>
</evidence>
<keyword evidence="7" id="KW-1015">Disulfide bond</keyword>
<dbReference type="AlphaFoldDB" id="A0A6S7HLA6"/>
<evidence type="ECO:0000256" key="8">
    <source>
        <dbReference type="ARBA" id="ARBA00023170"/>
    </source>
</evidence>
<evidence type="ECO:0000313" key="11">
    <source>
        <dbReference type="EMBL" id="CAB4004627.1"/>
    </source>
</evidence>
<dbReference type="PRINTS" id="PR00237">
    <property type="entry name" value="GPCRRHODOPSN"/>
</dbReference>
<dbReference type="PROSITE" id="PS00237">
    <property type="entry name" value="G_PROTEIN_RECEP_F1_1"/>
    <property type="match status" value="1"/>
</dbReference>
<keyword evidence="4" id="KW-1133">Transmembrane helix</keyword>
<reference evidence="11" key="1">
    <citation type="submission" date="2020-04" db="EMBL/GenBank/DDBJ databases">
        <authorList>
            <person name="Alioto T."/>
            <person name="Alioto T."/>
            <person name="Gomez Garrido J."/>
        </authorList>
    </citation>
    <scope>NUCLEOTIDE SEQUENCE</scope>
    <source>
        <strain evidence="11">A484AB</strain>
    </source>
</reference>
<dbReference type="InterPro" id="IPR017452">
    <property type="entry name" value="GPCR_Rhodpsn_7TM"/>
</dbReference>
<dbReference type="Gene3D" id="1.20.1070.10">
    <property type="entry name" value="Rhodopsin 7-helix transmembrane proteins"/>
    <property type="match status" value="1"/>
</dbReference>
<dbReference type="Proteomes" id="UP001152795">
    <property type="component" value="Unassembled WGS sequence"/>
</dbReference>
<dbReference type="GO" id="GO:0004993">
    <property type="term" value="F:G protein-coupled serotonin receptor activity"/>
    <property type="evidence" value="ECO:0007669"/>
    <property type="project" value="UniProtKB-ARBA"/>
</dbReference>
<name>A0A6S7HLA6_PARCT</name>
<comment type="subcellular location">
    <subcellularLocation>
        <location evidence="1">Cell membrane</location>
        <topology evidence="1">Multi-pass membrane protein</topology>
    </subcellularLocation>
</comment>
<accession>A0A6S7HLA6</accession>
<dbReference type="SUPFAM" id="SSF81321">
    <property type="entry name" value="Family A G protein-coupled receptor-like"/>
    <property type="match status" value="1"/>
</dbReference>
<organism evidence="11 12">
    <name type="scientific">Paramuricea clavata</name>
    <name type="common">Red gorgonian</name>
    <name type="synonym">Violescent sea-whip</name>
    <dbReference type="NCBI Taxonomy" id="317549"/>
    <lineage>
        <taxon>Eukaryota</taxon>
        <taxon>Metazoa</taxon>
        <taxon>Cnidaria</taxon>
        <taxon>Anthozoa</taxon>
        <taxon>Octocorallia</taxon>
        <taxon>Malacalcyonacea</taxon>
        <taxon>Plexauridae</taxon>
        <taxon>Paramuricea</taxon>
    </lineage>
</organism>
<dbReference type="EMBL" id="CACRXK020004957">
    <property type="protein sequence ID" value="CAB4004627.1"/>
    <property type="molecule type" value="Genomic_DNA"/>
</dbReference>
<dbReference type="InterPro" id="IPR000276">
    <property type="entry name" value="GPCR_Rhodpsn"/>
</dbReference>
<evidence type="ECO:0000256" key="3">
    <source>
        <dbReference type="ARBA" id="ARBA00022692"/>
    </source>
</evidence>
<gene>
    <name evidence="11" type="ORF">PACLA_8A044136</name>
</gene>
<evidence type="ECO:0000256" key="6">
    <source>
        <dbReference type="ARBA" id="ARBA00023136"/>
    </source>
</evidence>
<keyword evidence="5 10" id="KW-0297">G-protein coupled receptor</keyword>
<dbReference type="PANTHER" id="PTHR24248:SF199">
    <property type="entry name" value="IP13425P-RELATED"/>
    <property type="match status" value="1"/>
</dbReference>
<comment type="caution">
    <text evidence="11">The sequence shown here is derived from an EMBL/GenBank/DDBJ whole genome shotgun (WGS) entry which is preliminary data.</text>
</comment>
<keyword evidence="8 10" id="KW-0675">Receptor</keyword>
<evidence type="ECO:0000256" key="7">
    <source>
        <dbReference type="ARBA" id="ARBA00023157"/>
    </source>
</evidence>